<keyword evidence="1 8" id="KW-0028">Amino-acid biosynthesis</keyword>
<dbReference type="PANTHER" id="PTHR21064:SF6">
    <property type="entry name" value="AMINOGLYCOSIDE PHOSPHOTRANSFERASE DOMAIN-CONTAINING PROTEIN"/>
    <property type="match status" value="1"/>
</dbReference>
<evidence type="ECO:0000256" key="7">
    <source>
        <dbReference type="ARBA" id="ARBA00038240"/>
    </source>
</evidence>
<organism evidence="10 11">
    <name type="scientific">Corallococcus carmarthensis</name>
    <dbReference type="NCBI Taxonomy" id="2316728"/>
    <lineage>
        <taxon>Bacteria</taxon>
        <taxon>Pseudomonadati</taxon>
        <taxon>Myxococcota</taxon>
        <taxon>Myxococcia</taxon>
        <taxon>Myxococcales</taxon>
        <taxon>Cystobacterineae</taxon>
        <taxon>Myxococcaceae</taxon>
        <taxon>Corallococcus</taxon>
    </lineage>
</organism>
<comment type="caution">
    <text evidence="10">The sequence shown here is derived from an EMBL/GenBank/DDBJ whole genome shotgun (WGS) entry which is preliminary data.</text>
</comment>
<proteinExistence type="inferred from homology"/>
<gene>
    <name evidence="8" type="primary">thrB</name>
    <name evidence="10" type="ORF">D7X32_02750</name>
</gene>
<dbReference type="Proteomes" id="UP000268313">
    <property type="component" value="Unassembled WGS sequence"/>
</dbReference>
<accession>A0A3A8KH33</accession>
<dbReference type="AlphaFoldDB" id="A0A3A8KH33"/>
<dbReference type="UniPathway" id="UPA00050">
    <property type="reaction ID" value="UER00064"/>
</dbReference>
<dbReference type="GO" id="GO:0004413">
    <property type="term" value="F:homoserine kinase activity"/>
    <property type="evidence" value="ECO:0007669"/>
    <property type="project" value="UniProtKB-UniRule"/>
</dbReference>
<dbReference type="OrthoDB" id="9777460at2"/>
<dbReference type="InterPro" id="IPR005280">
    <property type="entry name" value="Homoserine_kinase_II"/>
</dbReference>
<evidence type="ECO:0000313" key="10">
    <source>
        <dbReference type="EMBL" id="RKH07280.1"/>
    </source>
</evidence>
<evidence type="ECO:0000256" key="2">
    <source>
        <dbReference type="ARBA" id="ARBA00022679"/>
    </source>
</evidence>
<protein>
    <recommendedName>
        <fullName evidence="8">Homoserine kinase</fullName>
        <shortName evidence="8">HK</shortName>
        <shortName evidence="8">HSK</shortName>
        <ecNumber evidence="8">2.7.1.39</ecNumber>
    </recommendedName>
</protein>
<dbReference type="Pfam" id="PF01636">
    <property type="entry name" value="APH"/>
    <property type="match status" value="1"/>
</dbReference>
<evidence type="ECO:0000256" key="5">
    <source>
        <dbReference type="ARBA" id="ARBA00022777"/>
    </source>
</evidence>
<evidence type="ECO:0000259" key="9">
    <source>
        <dbReference type="Pfam" id="PF01636"/>
    </source>
</evidence>
<keyword evidence="11" id="KW-1185">Reference proteome</keyword>
<dbReference type="GO" id="GO:0009088">
    <property type="term" value="P:threonine biosynthetic process"/>
    <property type="evidence" value="ECO:0007669"/>
    <property type="project" value="UniProtKB-UniRule"/>
</dbReference>
<evidence type="ECO:0000256" key="1">
    <source>
        <dbReference type="ARBA" id="ARBA00022605"/>
    </source>
</evidence>
<comment type="similarity">
    <text evidence="7 8">Belongs to the pseudomonas-type ThrB family.</text>
</comment>
<dbReference type="RefSeq" id="WP_120600918.1">
    <property type="nucleotide sequence ID" value="NZ_JABFJX010000116.1"/>
</dbReference>
<keyword evidence="4 8" id="KW-0547">Nucleotide-binding</keyword>
<keyword evidence="3 8" id="KW-0791">Threonine biosynthesis</keyword>
<evidence type="ECO:0000256" key="6">
    <source>
        <dbReference type="ARBA" id="ARBA00022840"/>
    </source>
</evidence>
<feature type="domain" description="Aminoglycoside phosphotransferase" evidence="9">
    <location>
        <begin position="27"/>
        <end position="253"/>
    </location>
</feature>
<dbReference type="GO" id="GO:0005524">
    <property type="term" value="F:ATP binding"/>
    <property type="evidence" value="ECO:0007669"/>
    <property type="project" value="UniProtKB-KW"/>
</dbReference>
<comment type="pathway">
    <text evidence="8">Amino-acid biosynthesis; L-threonine biosynthesis; L-threonine from L-aspartate: step 4/5.</text>
</comment>
<dbReference type="Gene3D" id="3.30.200.20">
    <property type="entry name" value="Phosphorylase Kinase, domain 1"/>
    <property type="match status" value="1"/>
</dbReference>
<keyword evidence="6 8" id="KW-0067">ATP-binding</keyword>
<dbReference type="InterPro" id="IPR011009">
    <property type="entry name" value="Kinase-like_dom_sf"/>
</dbReference>
<comment type="catalytic activity">
    <reaction evidence="8">
        <text>L-homoserine + ATP = O-phospho-L-homoserine + ADP + H(+)</text>
        <dbReference type="Rhea" id="RHEA:13985"/>
        <dbReference type="ChEBI" id="CHEBI:15378"/>
        <dbReference type="ChEBI" id="CHEBI:30616"/>
        <dbReference type="ChEBI" id="CHEBI:57476"/>
        <dbReference type="ChEBI" id="CHEBI:57590"/>
        <dbReference type="ChEBI" id="CHEBI:456216"/>
        <dbReference type="EC" id="2.7.1.39"/>
    </reaction>
</comment>
<dbReference type="CDD" id="cd05153">
    <property type="entry name" value="HomoserineK_II"/>
    <property type="match status" value="1"/>
</dbReference>
<sequence>MAVYTTLPPEAFTQVADVYGLGAVRSITPIPQGSINTNHRLETDAGRVFVRHTTVRSSEDLRFEASLLEHLSRAHFPAPVLLVPPGPAPFLEMHGGRISVFKWLAGEEFTRGRLTPDILERLGAELGKLHQVTQSFGGTRANPYGPGVVKGWLNSLSQRPEPELVAVAAELEGFLARAEGERQGLEPRGVVHADLFLDNVKWLGDRVGAFFDFEMACVEAYTLDVAITLNAWCFEGTYQPELCQALLRGYQDSRPLSDVEKRALYGHALYGAVRFTTSRIRDYHLSPLGADKLAPKDFRTYLSRARALNGMGPVGLRALVGV</sequence>
<dbReference type="InterPro" id="IPR002575">
    <property type="entry name" value="Aminoglycoside_PTrfase"/>
</dbReference>
<keyword evidence="2 8" id="KW-0808">Transferase</keyword>
<dbReference type="EMBL" id="RAWE01000005">
    <property type="protein sequence ID" value="RKH07280.1"/>
    <property type="molecule type" value="Genomic_DNA"/>
</dbReference>
<dbReference type="HAMAP" id="MF_00301">
    <property type="entry name" value="Homoser_kinase_2"/>
    <property type="match status" value="1"/>
</dbReference>
<dbReference type="Gene3D" id="3.90.1200.10">
    <property type="match status" value="1"/>
</dbReference>
<dbReference type="EC" id="2.7.1.39" evidence="8"/>
<evidence type="ECO:0000256" key="3">
    <source>
        <dbReference type="ARBA" id="ARBA00022697"/>
    </source>
</evidence>
<evidence type="ECO:0000256" key="8">
    <source>
        <dbReference type="HAMAP-Rule" id="MF_00301"/>
    </source>
</evidence>
<keyword evidence="5 8" id="KW-0418">Kinase</keyword>
<dbReference type="InterPro" id="IPR050249">
    <property type="entry name" value="Pseudomonas-type_ThrB"/>
</dbReference>
<reference evidence="11" key="1">
    <citation type="submission" date="2018-09" db="EMBL/GenBank/DDBJ databases">
        <authorList>
            <person name="Livingstone P.G."/>
            <person name="Whitworth D.E."/>
        </authorList>
    </citation>
    <scope>NUCLEOTIDE SEQUENCE [LARGE SCALE GENOMIC DNA]</scope>
    <source>
        <strain evidence="11">CA043D</strain>
    </source>
</reference>
<evidence type="ECO:0000256" key="4">
    <source>
        <dbReference type="ARBA" id="ARBA00022741"/>
    </source>
</evidence>
<evidence type="ECO:0000313" key="11">
    <source>
        <dbReference type="Proteomes" id="UP000268313"/>
    </source>
</evidence>
<dbReference type="SUPFAM" id="SSF56112">
    <property type="entry name" value="Protein kinase-like (PK-like)"/>
    <property type="match status" value="1"/>
</dbReference>
<dbReference type="PANTHER" id="PTHR21064">
    <property type="entry name" value="AMINOGLYCOSIDE PHOSPHOTRANSFERASE DOMAIN-CONTAINING PROTEIN-RELATED"/>
    <property type="match status" value="1"/>
</dbReference>
<name>A0A3A8KH33_9BACT</name>